<accession>A0A2W4UJV7</accession>
<comment type="similarity">
    <text evidence="1 2">Belongs to the UPF0102 family.</text>
</comment>
<comment type="caution">
    <text evidence="3">The sequence shown here is derived from an EMBL/GenBank/DDBJ whole genome shotgun (WGS) entry which is preliminary data.</text>
</comment>
<dbReference type="EMBL" id="QBMC01000043">
    <property type="protein sequence ID" value="PZO19500.1"/>
    <property type="molecule type" value="Genomic_DNA"/>
</dbReference>
<gene>
    <name evidence="3" type="ORF">DCF25_08420</name>
</gene>
<dbReference type="PANTHER" id="PTHR34039">
    <property type="entry name" value="UPF0102 PROTEIN YRAN"/>
    <property type="match status" value="1"/>
</dbReference>
<dbReference type="HAMAP" id="MF_00048">
    <property type="entry name" value="UPF0102"/>
    <property type="match status" value="1"/>
</dbReference>
<dbReference type="Gene3D" id="3.40.1350.10">
    <property type="match status" value="1"/>
</dbReference>
<dbReference type="PANTHER" id="PTHR34039:SF1">
    <property type="entry name" value="UPF0102 PROTEIN YRAN"/>
    <property type="match status" value="1"/>
</dbReference>
<reference evidence="3 4" key="2">
    <citation type="submission" date="2018-06" db="EMBL/GenBank/DDBJ databases">
        <title>Metagenomic assembly of (sub)arctic Cyanobacteria and their associated microbiome from non-axenic cultures.</title>
        <authorList>
            <person name="Baurain D."/>
        </authorList>
    </citation>
    <scope>NUCLEOTIDE SEQUENCE [LARGE SCALE GENOMIC DNA]</scope>
    <source>
        <strain evidence="3">ULC129bin1</strain>
    </source>
</reference>
<dbReference type="NCBIfam" id="TIGR00252">
    <property type="entry name" value="YraN family protein"/>
    <property type="match status" value="1"/>
</dbReference>
<protein>
    <recommendedName>
        <fullName evidence="2">UPF0102 protein DCF25_08420</fullName>
    </recommendedName>
</protein>
<reference evidence="4" key="1">
    <citation type="submission" date="2018-04" db="EMBL/GenBank/DDBJ databases">
        <authorList>
            <person name="Cornet L."/>
        </authorList>
    </citation>
    <scope>NUCLEOTIDE SEQUENCE [LARGE SCALE GENOMIC DNA]</scope>
</reference>
<proteinExistence type="inferred from homology"/>
<dbReference type="InterPro" id="IPR011335">
    <property type="entry name" value="Restrct_endonuc-II-like"/>
</dbReference>
<evidence type="ECO:0000256" key="2">
    <source>
        <dbReference type="HAMAP-Rule" id="MF_00048"/>
    </source>
</evidence>
<evidence type="ECO:0000313" key="4">
    <source>
        <dbReference type="Proteomes" id="UP000249354"/>
    </source>
</evidence>
<dbReference type="GO" id="GO:0003676">
    <property type="term" value="F:nucleic acid binding"/>
    <property type="evidence" value="ECO:0007669"/>
    <property type="project" value="InterPro"/>
</dbReference>
<sequence>MQTEFGNQELGNLGEQLVCDWLHRQHCQVLHRQWHSRFGEIDLIAKGRSGRGKLRCEMLAFIEVKTRSQGNWDANGLLALTRSKQNKIRTTARYFLVRHPHLGDLPCRFDVALVSCHAGEPNALEQKLVLSIPNSSKYLKLQTYLSDAF</sequence>
<dbReference type="InterPro" id="IPR003509">
    <property type="entry name" value="UPF0102_YraN-like"/>
</dbReference>
<dbReference type="SUPFAM" id="SSF52980">
    <property type="entry name" value="Restriction endonuclease-like"/>
    <property type="match status" value="1"/>
</dbReference>
<dbReference type="AlphaFoldDB" id="A0A2W4UJV7"/>
<organism evidence="3 4">
    <name type="scientific">Leptolyngbya foveolarum</name>
    <dbReference type="NCBI Taxonomy" id="47253"/>
    <lineage>
        <taxon>Bacteria</taxon>
        <taxon>Bacillati</taxon>
        <taxon>Cyanobacteriota</taxon>
        <taxon>Cyanophyceae</taxon>
        <taxon>Leptolyngbyales</taxon>
        <taxon>Leptolyngbyaceae</taxon>
        <taxon>Leptolyngbya group</taxon>
        <taxon>Leptolyngbya</taxon>
    </lineage>
</organism>
<dbReference type="Proteomes" id="UP000249354">
    <property type="component" value="Unassembled WGS sequence"/>
</dbReference>
<name>A0A2W4UJV7_9CYAN</name>
<evidence type="ECO:0000313" key="3">
    <source>
        <dbReference type="EMBL" id="PZO19500.1"/>
    </source>
</evidence>
<evidence type="ECO:0000256" key="1">
    <source>
        <dbReference type="ARBA" id="ARBA00006738"/>
    </source>
</evidence>
<dbReference type="InterPro" id="IPR011856">
    <property type="entry name" value="tRNA_endonuc-like_dom_sf"/>
</dbReference>
<dbReference type="Pfam" id="PF02021">
    <property type="entry name" value="UPF0102"/>
    <property type="match status" value="1"/>
</dbReference>